<dbReference type="GO" id="GO:0004022">
    <property type="term" value="F:alcohol dehydrogenase (NAD+) activity"/>
    <property type="evidence" value="ECO:0007669"/>
    <property type="project" value="UniProtKB-EC"/>
</dbReference>
<comment type="similarity">
    <text evidence="1 6">Belongs to the zinc-containing alcohol dehydrogenase family.</text>
</comment>
<feature type="domain" description="Alcohol dehydrogenase-like C-terminal" evidence="7">
    <location>
        <begin position="213"/>
        <end position="327"/>
    </location>
</feature>
<dbReference type="EC" id="1.1.1.1" evidence="9"/>
<name>A0A1X6WXI4_9MICO</name>
<protein>
    <submittedName>
        <fullName evidence="9">Alcohol dehydrogenase</fullName>
        <ecNumber evidence="9">1.1.1.1</ecNumber>
    </submittedName>
</protein>
<dbReference type="EMBL" id="FWFF01000001">
    <property type="protein sequence ID" value="SLM89458.1"/>
    <property type="molecule type" value="Genomic_DNA"/>
</dbReference>
<dbReference type="GO" id="GO:0005829">
    <property type="term" value="C:cytosol"/>
    <property type="evidence" value="ECO:0007669"/>
    <property type="project" value="TreeGrafter"/>
</dbReference>
<dbReference type="Pfam" id="PF08240">
    <property type="entry name" value="ADH_N"/>
    <property type="match status" value="1"/>
</dbReference>
<dbReference type="SUPFAM" id="SSF51735">
    <property type="entry name" value="NAD(P)-binding Rossmann-fold domains"/>
    <property type="match status" value="1"/>
</dbReference>
<dbReference type="InterPro" id="IPR013154">
    <property type="entry name" value="ADH-like_N"/>
</dbReference>
<dbReference type="InterPro" id="IPR002328">
    <property type="entry name" value="ADH_Zn_CS"/>
</dbReference>
<evidence type="ECO:0000256" key="5">
    <source>
        <dbReference type="ARBA" id="ARBA00023027"/>
    </source>
</evidence>
<feature type="domain" description="Alcohol dehydrogenase-like N-terminal" evidence="8">
    <location>
        <begin position="43"/>
        <end position="171"/>
    </location>
</feature>
<dbReference type="PANTHER" id="PTHR43880">
    <property type="entry name" value="ALCOHOL DEHYDROGENASE"/>
    <property type="match status" value="1"/>
</dbReference>
<keyword evidence="2 6" id="KW-0479">Metal-binding</keyword>
<evidence type="ECO:0000256" key="3">
    <source>
        <dbReference type="ARBA" id="ARBA00022833"/>
    </source>
</evidence>
<gene>
    <name evidence="9" type="ORF">FM105_01435</name>
</gene>
<dbReference type="PROSITE" id="PS00059">
    <property type="entry name" value="ADH_ZINC"/>
    <property type="match status" value="1"/>
</dbReference>
<dbReference type="Gene3D" id="3.90.180.10">
    <property type="entry name" value="Medium-chain alcohol dehydrogenases, catalytic domain"/>
    <property type="match status" value="1"/>
</dbReference>
<evidence type="ECO:0000256" key="6">
    <source>
        <dbReference type="RuleBase" id="RU361277"/>
    </source>
</evidence>
<dbReference type="GO" id="GO:0046294">
    <property type="term" value="P:formaldehyde catabolic process"/>
    <property type="evidence" value="ECO:0007669"/>
    <property type="project" value="TreeGrafter"/>
</dbReference>
<dbReference type="Gene3D" id="3.40.50.720">
    <property type="entry name" value="NAD(P)-binding Rossmann-like Domain"/>
    <property type="match status" value="1"/>
</dbReference>
<keyword evidence="4 9" id="KW-0560">Oxidoreductase</keyword>
<dbReference type="InterPro" id="IPR011032">
    <property type="entry name" value="GroES-like_sf"/>
</dbReference>
<reference evidence="10" key="1">
    <citation type="submission" date="2017-02" db="EMBL/GenBank/DDBJ databases">
        <authorList>
            <person name="Dridi B."/>
        </authorList>
    </citation>
    <scope>NUCLEOTIDE SEQUENCE [LARGE SCALE GENOMIC DNA]</scope>
    <source>
        <strain evidence="10">B Co 03.10</strain>
    </source>
</reference>
<dbReference type="InterPro" id="IPR036291">
    <property type="entry name" value="NAD(P)-bd_dom_sf"/>
</dbReference>
<dbReference type="SUPFAM" id="SSF50129">
    <property type="entry name" value="GroES-like"/>
    <property type="match status" value="2"/>
</dbReference>
<dbReference type="Pfam" id="PF00107">
    <property type="entry name" value="ADH_zinc_N"/>
    <property type="match status" value="1"/>
</dbReference>
<keyword evidence="3 6" id="KW-0862">Zinc</keyword>
<dbReference type="GO" id="GO:0008270">
    <property type="term" value="F:zinc ion binding"/>
    <property type="evidence" value="ECO:0007669"/>
    <property type="project" value="InterPro"/>
</dbReference>
<accession>A0A1X6WXI4</accession>
<evidence type="ECO:0000256" key="4">
    <source>
        <dbReference type="ARBA" id="ARBA00023002"/>
    </source>
</evidence>
<proteinExistence type="inferred from homology"/>
<evidence type="ECO:0000313" key="9">
    <source>
        <dbReference type="EMBL" id="SLM89458.1"/>
    </source>
</evidence>
<dbReference type="AlphaFoldDB" id="A0A1X6WXI4"/>
<dbReference type="Proteomes" id="UP000196581">
    <property type="component" value="Unassembled WGS sequence"/>
</dbReference>
<dbReference type="InterPro" id="IPR013149">
    <property type="entry name" value="ADH-like_C"/>
</dbReference>
<evidence type="ECO:0000259" key="8">
    <source>
        <dbReference type="Pfam" id="PF08240"/>
    </source>
</evidence>
<evidence type="ECO:0000256" key="2">
    <source>
        <dbReference type="ARBA" id="ARBA00022723"/>
    </source>
</evidence>
<dbReference type="PANTHER" id="PTHR43880:SF12">
    <property type="entry name" value="ALCOHOL DEHYDROGENASE CLASS-3"/>
    <property type="match status" value="1"/>
</dbReference>
<comment type="cofactor">
    <cofactor evidence="6">
        <name>Zn(2+)</name>
        <dbReference type="ChEBI" id="CHEBI:29105"/>
    </cofactor>
</comment>
<organism evidence="9 10">
    <name type="scientific">Brevibacterium yomogidense</name>
    <dbReference type="NCBI Taxonomy" id="946573"/>
    <lineage>
        <taxon>Bacteria</taxon>
        <taxon>Bacillati</taxon>
        <taxon>Actinomycetota</taxon>
        <taxon>Actinomycetes</taxon>
        <taxon>Micrococcales</taxon>
        <taxon>Brevibacteriaceae</taxon>
        <taxon>Brevibacterium</taxon>
    </lineage>
</organism>
<evidence type="ECO:0000256" key="1">
    <source>
        <dbReference type="ARBA" id="ARBA00008072"/>
    </source>
</evidence>
<evidence type="ECO:0000259" key="7">
    <source>
        <dbReference type="Pfam" id="PF00107"/>
    </source>
</evidence>
<sequence>MRSTEETTMKITGAVLDSVGTAERPYADSKPLRIVDLELDGPGPDEVLIRIRAAGLCHSDLSVVDGNRPRPTPMLLGHEASGVVEKVGENITDLTAGQQVSTVFLPRCGECENCLTNGKLPCIPGTAVNNAGTLVGDHMRLHEGDGEVYHHVGVSGFATHAVLHRSSVVPVGDDVPPEIAAVLGCAVLTGGGAVINAGDPQDGDAIMIVGMGGVGMAALITAVSLKKGKVIGVDANESKLTRAKELGADEVYTPAQLEENGVKAPIVIEAAGHPKAFETAFKATGVGGKTVTIGLPSPQAASTITPLTLTAEARTVVGSYLGSAVPAKDIPVYEKLWREEGLPVDELISSTITLDEINGALDKLADGEAVRQVILFED</sequence>
<keyword evidence="10" id="KW-1185">Reference proteome</keyword>
<evidence type="ECO:0000313" key="10">
    <source>
        <dbReference type="Proteomes" id="UP000196581"/>
    </source>
</evidence>
<dbReference type="GO" id="GO:0051903">
    <property type="term" value="F:S-(hydroxymethyl)glutathione dehydrogenase [NAD(P)+] activity"/>
    <property type="evidence" value="ECO:0007669"/>
    <property type="project" value="TreeGrafter"/>
</dbReference>
<keyword evidence="5" id="KW-0520">NAD</keyword>